<comment type="function">
    <text evidence="6">Binds mRNA; thus facilitating recognition of the initiation point. It is needed to translate mRNA with a short Shine-Dalgarno (SD) purine-rich sequence.</text>
</comment>
<evidence type="ECO:0000256" key="5">
    <source>
        <dbReference type="ARBA" id="ARBA00023274"/>
    </source>
</evidence>
<comment type="similarity">
    <text evidence="1 6">Belongs to the bacterial ribosomal protein bS1 family.</text>
</comment>
<feature type="domain" description="S1 motif" evidence="8">
    <location>
        <begin position="53"/>
        <end position="116"/>
    </location>
</feature>
<feature type="compositionally biased region" description="Pro residues" evidence="7">
    <location>
        <begin position="22"/>
        <end position="36"/>
    </location>
</feature>
<comment type="caution">
    <text evidence="9">The sequence shown here is derived from an EMBL/GenBank/DDBJ whole genome shotgun (WGS) entry which is preliminary data.</text>
</comment>
<feature type="domain" description="S1 motif" evidence="8">
    <location>
        <begin position="480"/>
        <end position="548"/>
    </location>
</feature>
<name>A0A938BTV6_UNCW3</name>
<dbReference type="Gene3D" id="2.40.50.140">
    <property type="entry name" value="Nucleic acid-binding proteins"/>
    <property type="match status" value="6"/>
</dbReference>
<dbReference type="InterPro" id="IPR000110">
    <property type="entry name" value="Ribosomal_bS1"/>
</dbReference>
<evidence type="ECO:0000256" key="4">
    <source>
        <dbReference type="ARBA" id="ARBA00022980"/>
    </source>
</evidence>
<dbReference type="InterPro" id="IPR012340">
    <property type="entry name" value="NA-bd_OB-fold"/>
</dbReference>
<dbReference type="PIRSF" id="PIRSF002111">
    <property type="entry name" value="RpsA"/>
    <property type="match status" value="1"/>
</dbReference>
<evidence type="ECO:0000256" key="2">
    <source>
        <dbReference type="ARBA" id="ARBA00022737"/>
    </source>
</evidence>
<organism evidence="9 10">
    <name type="scientific">candidate division WOR-3 bacterium</name>
    <dbReference type="NCBI Taxonomy" id="2052148"/>
    <lineage>
        <taxon>Bacteria</taxon>
        <taxon>Bacteria division WOR-3</taxon>
    </lineage>
</organism>
<dbReference type="InterPro" id="IPR050437">
    <property type="entry name" value="Ribos_protein_bS1-like"/>
</dbReference>
<dbReference type="PANTHER" id="PTHR10724">
    <property type="entry name" value="30S RIBOSOMAL PROTEIN S1"/>
    <property type="match status" value="1"/>
</dbReference>
<feature type="compositionally biased region" description="Polar residues" evidence="7">
    <location>
        <begin position="1"/>
        <end position="10"/>
    </location>
</feature>
<evidence type="ECO:0000313" key="9">
    <source>
        <dbReference type="EMBL" id="MBM3332309.1"/>
    </source>
</evidence>
<dbReference type="PANTHER" id="PTHR10724:SF7">
    <property type="entry name" value="SMALL RIBOSOMAL SUBUNIT PROTEIN BS1C"/>
    <property type="match status" value="1"/>
</dbReference>
<dbReference type="GO" id="GO:0022627">
    <property type="term" value="C:cytosolic small ribosomal subunit"/>
    <property type="evidence" value="ECO:0007669"/>
    <property type="project" value="TreeGrafter"/>
</dbReference>
<evidence type="ECO:0000256" key="1">
    <source>
        <dbReference type="ARBA" id="ARBA00006767"/>
    </source>
</evidence>
<feature type="region of interest" description="Disordered" evidence="7">
    <location>
        <begin position="545"/>
        <end position="587"/>
    </location>
</feature>
<dbReference type="GO" id="GO:0003729">
    <property type="term" value="F:mRNA binding"/>
    <property type="evidence" value="ECO:0007669"/>
    <property type="project" value="TreeGrafter"/>
</dbReference>
<dbReference type="EMBL" id="VGIR01000075">
    <property type="protein sequence ID" value="MBM3332309.1"/>
    <property type="molecule type" value="Genomic_DNA"/>
</dbReference>
<evidence type="ECO:0000256" key="6">
    <source>
        <dbReference type="PIRNR" id="PIRNR002111"/>
    </source>
</evidence>
<proteinExistence type="inferred from homology"/>
<reference evidence="9" key="1">
    <citation type="submission" date="2019-03" db="EMBL/GenBank/DDBJ databases">
        <title>Lake Tanganyika Metagenome-Assembled Genomes (MAGs).</title>
        <authorList>
            <person name="Tran P."/>
        </authorList>
    </citation>
    <scope>NUCLEOTIDE SEQUENCE</scope>
    <source>
        <strain evidence="9">K_DeepCast_150m_m2_040</strain>
    </source>
</reference>
<dbReference type="CDD" id="cd04465">
    <property type="entry name" value="S1_RPS1_repeat_ec2_hs2"/>
    <property type="match status" value="1"/>
</dbReference>
<feature type="domain" description="S1 motif" evidence="8">
    <location>
        <begin position="131"/>
        <end position="200"/>
    </location>
</feature>
<dbReference type="CDD" id="cd05688">
    <property type="entry name" value="S1_RPS1_repeat_ec3"/>
    <property type="match status" value="1"/>
</dbReference>
<protein>
    <recommendedName>
        <fullName evidence="6">30S ribosomal protein S1</fullName>
    </recommendedName>
</protein>
<feature type="region of interest" description="Disordered" evidence="7">
    <location>
        <begin position="1"/>
        <end position="39"/>
    </location>
</feature>
<dbReference type="AlphaFoldDB" id="A0A938BTV6"/>
<accession>A0A938BTV6</accession>
<dbReference type="InterPro" id="IPR035104">
    <property type="entry name" value="Ribosomal_protein_S1-like"/>
</dbReference>
<dbReference type="InterPro" id="IPR003029">
    <property type="entry name" value="S1_domain"/>
</dbReference>
<dbReference type="GO" id="GO:0003735">
    <property type="term" value="F:structural constituent of ribosome"/>
    <property type="evidence" value="ECO:0007669"/>
    <property type="project" value="InterPro"/>
</dbReference>
<dbReference type="FunFam" id="2.40.50.140:FF:000011">
    <property type="entry name" value="30S ribosomal protein S1"/>
    <property type="match status" value="1"/>
</dbReference>
<sequence length="607" mass="68498">MSVEDSNQVGVSGLPASEAPSSVPPEAKPPTAPPAPKTTADLYAESFPQLRIGDIVTGRVVKRLTNAVLVDIGLKAEGVLSVEEFRHRDEAAEGREVKVYLESFQDRDGFPVISKKKADFQLAWETIKQKSESAEGVPATVIRRVKGGLAVEILGLDAFLPGSQVDLRPVPNLDDLIGKQLEVKILSVNWYKKNIVVSRRLLLEERQDEIRRELFSRLVVGDVIDGTVKTITDFGAFVDIGGVDALLHISDLAWNKVVHPTEVVNVGDQLKIKVLSADPNTGRITVGLKQLTQHPWERVEEKYPVGNKVKGRVTTLAEFGAFVELEKGIEGLIHISEMSWIKSIHHPSQILAMDQEIETVVLNIDKENRRISLGLKQTFPDPWSLVEEKYHVGQRVDGKVRALKEFGAFVEIEEGIEGLIHNADISWTKRIKHPREELKKGQRAETIILGIDRENRRITLGLKQTLEDPFYSISKELKEGDVVKARIVDLPKPGVVVSLNYDIEGFVPLSQLARGGKKAKEKYQIGEELELRVIRVDPEHRRIALSERALHPEAEPPIEEMQERSERERDRDRDRGGRERYREDDLNDRFTLEDHLREFEEERDLEG</sequence>
<feature type="compositionally biased region" description="Basic and acidic residues" evidence="7">
    <location>
        <begin position="561"/>
        <end position="587"/>
    </location>
</feature>
<feature type="compositionally biased region" description="Basic and acidic residues" evidence="7">
    <location>
        <begin position="545"/>
        <end position="554"/>
    </location>
</feature>
<evidence type="ECO:0000259" key="8">
    <source>
        <dbReference type="PROSITE" id="PS50126"/>
    </source>
</evidence>
<dbReference type="Proteomes" id="UP000779900">
    <property type="component" value="Unassembled WGS sequence"/>
</dbReference>
<feature type="domain" description="S1 motif" evidence="8">
    <location>
        <begin position="306"/>
        <end position="376"/>
    </location>
</feature>
<evidence type="ECO:0000256" key="3">
    <source>
        <dbReference type="ARBA" id="ARBA00022884"/>
    </source>
</evidence>
<evidence type="ECO:0000313" key="10">
    <source>
        <dbReference type="Proteomes" id="UP000779900"/>
    </source>
</evidence>
<keyword evidence="3 6" id="KW-0694">RNA-binding</keyword>
<dbReference type="PROSITE" id="PS50126">
    <property type="entry name" value="S1"/>
    <property type="match status" value="6"/>
</dbReference>
<feature type="domain" description="S1 motif" evidence="8">
    <location>
        <begin position="221"/>
        <end position="289"/>
    </location>
</feature>
<keyword evidence="5 6" id="KW-0687">Ribonucleoprotein</keyword>
<feature type="domain" description="S1 motif" evidence="8">
    <location>
        <begin position="393"/>
        <end position="463"/>
    </location>
</feature>
<dbReference type="PRINTS" id="PR00681">
    <property type="entry name" value="RIBOSOMALS1"/>
</dbReference>
<keyword evidence="2" id="KW-0677">Repeat</keyword>
<dbReference type="Pfam" id="PF00575">
    <property type="entry name" value="S1"/>
    <property type="match status" value="5"/>
</dbReference>
<keyword evidence="4 6" id="KW-0689">Ribosomal protein</keyword>
<dbReference type="SMART" id="SM00316">
    <property type="entry name" value="S1"/>
    <property type="match status" value="6"/>
</dbReference>
<gene>
    <name evidence="9" type="ORF">FJY68_10775</name>
</gene>
<dbReference type="GO" id="GO:0006412">
    <property type="term" value="P:translation"/>
    <property type="evidence" value="ECO:0007669"/>
    <property type="project" value="InterPro"/>
</dbReference>
<dbReference type="SUPFAM" id="SSF50249">
    <property type="entry name" value="Nucleic acid-binding proteins"/>
    <property type="match status" value="6"/>
</dbReference>
<evidence type="ECO:0000256" key="7">
    <source>
        <dbReference type="SAM" id="MobiDB-lite"/>
    </source>
</evidence>